<gene>
    <name evidence="2" type="ORF">D7193_18995</name>
</gene>
<dbReference type="EMBL" id="RBAN01000003">
    <property type="protein sequence ID" value="RKN54116.1"/>
    <property type="molecule type" value="Genomic_DNA"/>
</dbReference>
<name>A0A3B0A394_9ACTN</name>
<feature type="region of interest" description="Disordered" evidence="1">
    <location>
        <begin position="52"/>
        <end position="75"/>
    </location>
</feature>
<organism evidence="2 3">
    <name type="scientific">Micromonospora costi</name>
    <dbReference type="NCBI Taxonomy" id="1530042"/>
    <lineage>
        <taxon>Bacteria</taxon>
        <taxon>Bacillati</taxon>
        <taxon>Actinomycetota</taxon>
        <taxon>Actinomycetes</taxon>
        <taxon>Micromonosporales</taxon>
        <taxon>Micromonosporaceae</taxon>
        <taxon>Micromonospora</taxon>
    </lineage>
</organism>
<comment type="caution">
    <text evidence="2">The sequence shown here is derived from an EMBL/GenBank/DDBJ whole genome shotgun (WGS) entry which is preliminary data.</text>
</comment>
<keyword evidence="3" id="KW-1185">Reference proteome</keyword>
<dbReference type="Proteomes" id="UP000279968">
    <property type="component" value="Unassembled WGS sequence"/>
</dbReference>
<accession>A0A3B0A394</accession>
<evidence type="ECO:0000313" key="2">
    <source>
        <dbReference type="EMBL" id="RKN54116.1"/>
    </source>
</evidence>
<reference evidence="2 3" key="1">
    <citation type="journal article" date="2015" name="Int. J. Syst. Evol. Microbiol.">
        <title>Micromonospora costi sp. nov., isolated from a leaf of Costus speciosus.</title>
        <authorList>
            <person name="Thawai C."/>
        </authorList>
    </citation>
    <scope>NUCLEOTIDE SEQUENCE [LARGE SCALE GENOMIC DNA]</scope>
    <source>
        <strain evidence="2 3">CS1-12</strain>
    </source>
</reference>
<dbReference type="RefSeq" id="WP_120780856.1">
    <property type="nucleotide sequence ID" value="NZ_JBHLUP010000001.1"/>
</dbReference>
<protein>
    <submittedName>
        <fullName evidence="2">Uncharacterized protein</fullName>
    </submittedName>
</protein>
<evidence type="ECO:0000256" key="1">
    <source>
        <dbReference type="SAM" id="MobiDB-lite"/>
    </source>
</evidence>
<evidence type="ECO:0000313" key="3">
    <source>
        <dbReference type="Proteomes" id="UP000279968"/>
    </source>
</evidence>
<sequence length="75" mass="7470">MFTTLRFVGAGGRGGVGREVQAVDVQQPAGVADQAMVVGLDDRSRLGCEVDGGRGAVHGATAGAPRGRGAGRHVA</sequence>
<dbReference type="AlphaFoldDB" id="A0A3B0A394"/>
<proteinExistence type="predicted"/>
<feature type="compositionally biased region" description="Low complexity" evidence="1">
    <location>
        <begin position="59"/>
        <end position="68"/>
    </location>
</feature>